<dbReference type="Proteomes" id="UP000321947">
    <property type="component" value="Unassembled WGS sequence"/>
</dbReference>
<evidence type="ECO:0000256" key="1">
    <source>
        <dbReference type="SAM" id="MobiDB-lite"/>
    </source>
</evidence>
<proteinExistence type="predicted"/>
<evidence type="ECO:0000313" key="5">
    <source>
        <dbReference type="Proteomes" id="UP000321947"/>
    </source>
</evidence>
<sequence length="126" mass="14280">MEENYKQKQLQQFSLSSNIDDQVKDEEEDASLALLIEELKHKAEDHHSHPPPYFATNLPNNAMIHSTNNINYKEQVILDDFQGINNDNNNGNVGFEDCFGGLDTLPEVSGFKFPLFDYFPGNNGTT</sequence>
<reference evidence="4 5" key="1">
    <citation type="submission" date="2019-08" db="EMBL/GenBank/DDBJ databases">
        <title>Draft genome sequences of two oriental melons (Cucumis melo L. var makuwa).</title>
        <authorList>
            <person name="Kwon S.-Y."/>
        </authorList>
    </citation>
    <scope>NUCLEOTIDE SEQUENCE [LARGE SCALE GENOMIC DNA]</scope>
    <source>
        <strain evidence="5">cv. Chang Bougi</strain>
        <strain evidence="4">cv. SW 3</strain>
        <tissue evidence="2">Leaf</tissue>
    </source>
</reference>
<organism evidence="2 4">
    <name type="scientific">Cucumis melo var. makuwa</name>
    <name type="common">Oriental melon</name>
    <dbReference type="NCBI Taxonomy" id="1194695"/>
    <lineage>
        <taxon>Eukaryota</taxon>
        <taxon>Viridiplantae</taxon>
        <taxon>Streptophyta</taxon>
        <taxon>Embryophyta</taxon>
        <taxon>Tracheophyta</taxon>
        <taxon>Spermatophyta</taxon>
        <taxon>Magnoliopsida</taxon>
        <taxon>eudicotyledons</taxon>
        <taxon>Gunneridae</taxon>
        <taxon>Pentapetalae</taxon>
        <taxon>rosids</taxon>
        <taxon>fabids</taxon>
        <taxon>Cucurbitales</taxon>
        <taxon>Cucurbitaceae</taxon>
        <taxon>Benincaseae</taxon>
        <taxon>Cucumis</taxon>
    </lineage>
</organism>
<dbReference type="EMBL" id="SSTE01010327">
    <property type="protein sequence ID" value="KAA0052680.1"/>
    <property type="molecule type" value="Genomic_DNA"/>
</dbReference>
<protein>
    <submittedName>
        <fullName evidence="2">B3 domain-containing transcription factor LEC2</fullName>
    </submittedName>
</protein>
<evidence type="ECO:0000313" key="4">
    <source>
        <dbReference type="Proteomes" id="UP000321393"/>
    </source>
</evidence>
<feature type="compositionally biased region" description="Low complexity" evidence="1">
    <location>
        <begin position="7"/>
        <end position="17"/>
    </location>
</feature>
<feature type="region of interest" description="Disordered" evidence="1">
    <location>
        <begin position="1"/>
        <end position="23"/>
    </location>
</feature>
<evidence type="ECO:0000313" key="3">
    <source>
        <dbReference type="EMBL" id="TYK13144.1"/>
    </source>
</evidence>
<dbReference type="EMBL" id="SSTD01010113">
    <property type="protein sequence ID" value="TYK13144.1"/>
    <property type="molecule type" value="Genomic_DNA"/>
</dbReference>
<name>A0A5A7UBY7_CUCMM</name>
<dbReference type="OrthoDB" id="757982at2759"/>
<accession>A0A5A7UBY7</accession>
<gene>
    <name evidence="3" type="ORF">E5676_scaffold255G007550</name>
    <name evidence="2" type="ORF">E6C27_scaffold120G002920</name>
</gene>
<evidence type="ECO:0000313" key="2">
    <source>
        <dbReference type="EMBL" id="KAA0052680.1"/>
    </source>
</evidence>
<dbReference type="Proteomes" id="UP000321393">
    <property type="component" value="Unassembled WGS sequence"/>
</dbReference>
<comment type="caution">
    <text evidence="2">The sequence shown here is derived from an EMBL/GenBank/DDBJ whole genome shotgun (WGS) entry which is preliminary data.</text>
</comment>
<dbReference type="AlphaFoldDB" id="A0A5A7UBY7"/>